<dbReference type="OrthoDB" id="9805134at2"/>
<evidence type="ECO:0000313" key="7">
    <source>
        <dbReference type="Proteomes" id="UP000215223"/>
    </source>
</evidence>
<keyword evidence="3" id="KW-0804">Transcription</keyword>
<evidence type="ECO:0000313" key="6">
    <source>
        <dbReference type="EMBL" id="OXM47658.1"/>
    </source>
</evidence>
<dbReference type="InterPro" id="IPR011075">
    <property type="entry name" value="TetR_C"/>
</dbReference>
<comment type="caution">
    <text evidence="6">The sequence shown here is derived from an EMBL/GenBank/DDBJ whole genome shotgun (WGS) entry which is preliminary data.</text>
</comment>
<proteinExistence type="predicted"/>
<dbReference type="GO" id="GO:0003677">
    <property type="term" value="F:DNA binding"/>
    <property type="evidence" value="ECO:0007669"/>
    <property type="project" value="UniProtKB-UniRule"/>
</dbReference>
<feature type="domain" description="HTH tetR-type" evidence="5">
    <location>
        <begin position="10"/>
        <end position="70"/>
    </location>
</feature>
<keyword evidence="7" id="KW-1185">Reference proteome</keyword>
<evidence type="ECO:0000256" key="4">
    <source>
        <dbReference type="PROSITE-ProRule" id="PRU00335"/>
    </source>
</evidence>
<dbReference type="PRINTS" id="PR00455">
    <property type="entry name" value="HTHTETR"/>
</dbReference>
<dbReference type="AlphaFoldDB" id="A0A229RLV4"/>
<dbReference type="Pfam" id="PF16925">
    <property type="entry name" value="TetR_C_13"/>
    <property type="match status" value="1"/>
</dbReference>
<evidence type="ECO:0000259" key="5">
    <source>
        <dbReference type="PROSITE" id="PS50977"/>
    </source>
</evidence>
<dbReference type="InterPro" id="IPR001647">
    <property type="entry name" value="HTH_TetR"/>
</dbReference>
<reference evidence="6 7" key="1">
    <citation type="submission" date="2017-07" db="EMBL/GenBank/DDBJ databases">
        <title>Amycolatopsis thailandensis Genome sequencing and assembly.</title>
        <authorList>
            <person name="Kaur N."/>
            <person name="Mayilraj S."/>
        </authorList>
    </citation>
    <scope>NUCLEOTIDE SEQUENCE [LARGE SCALE GENOMIC DNA]</scope>
    <source>
        <strain evidence="6 7">JCM 16380</strain>
    </source>
</reference>
<dbReference type="SUPFAM" id="SSF46689">
    <property type="entry name" value="Homeodomain-like"/>
    <property type="match status" value="1"/>
</dbReference>
<gene>
    <name evidence="6" type="ORF">CFP71_34930</name>
</gene>
<accession>A0A229RLV4</accession>
<dbReference type="Pfam" id="PF00440">
    <property type="entry name" value="TetR_N"/>
    <property type="match status" value="1"/>
</dbReference>
<keyword evidence="2 4" id="KW-0238">DNA-binding</keyword>
<dbReference type="Gene3D" id="1.10.357.10">
    <property type="entry name" value="Tetracycline Repressor, domain 2"/>
    <property type="match status" value="1"/>
</dbReference>
<dbReference type="PANTHER" id="PTHR47506:SF1">
    <property type="entry name" value="HTH-TYPE TRANSCRIPTIONAL REGULATOR YJDC"/>
    <property type="match status" value="1"/>
</dbReference>
<evidence type="ECO:0000256" key="2">
    <source>
        <dbReference type="ARBA" id="ARBA00023125"/>
    </source>
</evidence>
<name>A0A229RLV4_9PSEU</name>
<dbReference type="Gene3D" id="1.10.10.60">
    <property type="entry name" value="Homeodomain-like"/>
    <property type="match status" value="1"/>
</dbReference>
<dbReference type="PANTHER" id="PTHR47506">
    <property type="entry name" value="TRANSCRIPTIONAL REGULATORY PROTEIN"/>
    <property type="match status" value="1"/>
</dbReference>
<dbReference type="InterPro" id="IPR036271">
    <property type="entry name" value="Tet_transcr_reg_TetR-rel_C_sf"/>
</dbReference>
<organism evidence="6 7">
    <name type="scientific">Amycolatopsis thailandensis</name>
    <dbReference type="NCBI Taxonomy" id="589330"/>
    <lineage>
        <taxon>Bacteria</taxon>
        <taxon>Bacillati</taxon>
        <taxon>Actinomycetota</taxon>
        <taxon>Actinomycetes</taxon>
        <taxon>Pseudonocardiales</taxon>
        <taxon>Pseudonocardiaceae</taxon>
        <taxon>Amycolatopsis</taxon>
    </lineage>
</organism>
<evidence type="ECO:0000256" key="3">
    <source>
        <dbReference type="ARBA" id="ARBA00023163"/>
    </source>
</evidence>
<dbReference type="EMBL" id="NMQT01000134">
    <property type="protein sequence ID" value="OXM47658.1"/>
    <property type="molecule type" value="Genomic_DNA"/>
</dbReference>
<dbReference type="InterPro" id="IPR009057">
    <property type="entry name" value="Homeodomain-like_sf"/>
</dbReference>
<evidence type="ECO:0000256" key="1">
    <source>
        <dbReference type="ARBA" id="ARBA00023015"/>
    </source>
</evidence>
<feature type="DNA-binding region" description="H-T-H motif" evidence="4">
    <location>
        <begin position="33"/>
        <end position="52"/>
    </location>
</feature>
<dbReference type="SUPFAM" id="SSF48498">
    <property type="entry name" value="Tetracyclin repressor-like, C-terminal domain"/>
    <property type="match status" value="1"/>
</dbReference>
<keyword evidence="1" id="KW-0805">Transcription regulation</keyword>
<sequence>MLGVMPRPKGFDPTEVLDAAVGTFWQKGYAATSAQDLVDRTGLGRGSLYNTFSSKQQLFKESLRRYEETSATRVEEMLVAPGTIRERIRRVLMDVVHDEMDTSGTHRGCLAVNAALELGGVDDEVTARVRHNFERVENAFHAEFAAARQAGEIGSGRDPRALARFTLAAMYGLRVLGKTADRQALTQVVETTIEAF</sequence>
<dbReference type="Proteomes" id="UP000215223">
    <property type="component" value="Unassembled WGS sequence"/>
</dbReference>
<dbReference type="PROSITE" id="PS50977">
    <property type="entry name" value="HTH_TETR_2"/>
    <property type="match status" value="1"/>
</dbReference>
<protein>
    <submittedName>
        <fullName evidence="6">TetR family transcriptional regulator</fullName>
    </submittedName>
</protein>